<sequence>MVGTHNDFGATVHDGHVAQAGRIDQVVLAAQPRQALSGLPATPAEFAGRAAELDALLALLAGPSATPASPSPGPRLPPGTSSSRRSPGSPVSARRRWRCARRTRRATTGGFPAVFCSAASGGTTPRGWSTAGRRWLHPGNRALVTSRNMLADLAGARHFRLAVLTPRDVLGLPRRVPVPGARVAPRVR</sequence>
<protein>
    <submittedName>
        <fullName evidence="2">Uncharacterized protein</fullName>
    </submittedName>
</protein>
<accession>A4FEI9</accession>
<dbReference type="HOGENOM" id="CLU_1440112_0_0_11"/>
<dbReference type="EMBL" id="AM420293">
    <property type="protein sequence ID" value="CAM02464.1"/>
    <property type="molecule type" value="Genomic_DNA"/>
</dbReference>
<dbReference type="RefSeq" id="WP_011873956.1">
    <property type="nucleotide sequence ID" value="NZ_ABFV01000022.1"/>
</dbReference>
<dbReference type="KEGG" id="sen:SACE_3188"/>
<evidence type="ECO:0000256" key="1">
    <source>
        <dbReference type="SAM" id="MobiDB-lite"/>
    </source>
</evidence>
<dbReference type="STRING" id="405948.SACE_3188"/>
<feature type="compositionally biased region" description="Low complexity" evidence="1">
    <location>
        <begin position="78"/>
        <end position="92"/>
    </location>
</feature>
<proteinExistence type="predicted"/>
<feature type="region of interest" description="Disordered" evidence="1">
    <location>
        <begin position="64"/>
        <end position="96"/>
    </location>
</feature>
<gene>
    <name evidence="2" type="ordered locus">SACE_3188</name>
</gene>
<keyword evidence="3" id="KW-1185">Reference proteome</keyword>
<evidence type="ECO:0000313" key="3">
    <source>
        <dbReference type="Proteomes" id="UP000006728"/>
    </source>
</evidence>
<dbReference type="Proteomes" id="UP000006728">
    <property type="component" value="Chromosome"/>
</dbReference>
<dbReference type="AlphaFoldDB" id="A4FEI9"/>
<name>A4FEI9_SACEN</name>
<organism evidence="2 3">
    <name type="scientific">Saccharopolyspora erythraea (strain ATCC 11635 / DSM 40517 / JCM 4748 / NBRC 13426 / NCIMB 8594 / NRRL 2338)</name>
    <dbReference type="NCBI Taxonomy" id="405948"/>
    <lineage>
        <taxon>Bacteria</taxon>
        <taxon>Bacillati</taxon>
        <taxon>Actinomycetota</taxon>
        <taxon>Actinomycetes</taxon>
        <taxon>Pseudonocardiales</taxon>
        <taxon>Pseudonocardiaceae</taxon>
        <taxon>Saccharopolyspora</taxon>
    </lineage>
</organism>
<reference evidence="2 3" key="1">
    <citation type="journal article" date="2007" name="Nat. Biotechnol.">
        <title>Complete genome sequence of the erythromycin-producing bacterium Saccharopolyspora erythraea NRRL23338.</title>
        <authorList>
            <person name="Oliynyk M."/>
            <person name="Samborskyy M."/>
            <person name="Lester J.B."/>
            <person name="Mironenko T."/>
            <person name="Scott N."/>
            <person name="Dickens S."/>
            <person name="Haydock S.F."/>
            <person name="Leadlay P.F."/>
        </authorList>
    </citation>
    <scope>NUCLEOTIDE SEQUENCE [LARGE SCALE GENOMIC DNA]</scope>
    <source>
        <strain evidence="3">ATCC 11635 / DSM 40517 / JCM 4748 / NBRC 13426 / NCIMB 8594 / NRRL 2338</strain>
    </source>
</reference>
<evidence type="ECO:0000313" key="2">
    <source>
        <dbReference type="EMBL" id="CAM02464.1"/>
    </source>
</evidence>